<comment type="caution">
    <text evidence="2">The sequence shown here is derived from an EMBL/GenBank/DDBJ whole genome shotgun (WGS) entry which is preliminary data.</text>
</comment>
<feature type="region of interest" description="Disordered" evidence="1">
    <location>
        <begin position="1"/>
        <end position="50"/>
    </location>
</feature>
<feature type="compositionally biased region" description="Polar residues" evidence="1">
    <location>
        <begin position="20"/>
        <end position="31"/>
    </location>
</feature>
<sequence length="121" mass="13393">MAGRLADRQPAASTDRVPTIRSTITAPRSSSYPPPTDENNETLGPSNISNKFNEQNLAYDREVKTASTELLNDVRVESTSTSGGRLLRILMETEQDMRKQRRKRLNKGEGYVNDGSTLHGG</sequence>
<evidence type="ECO:0000313" key="2">
    <source>
        <dbReference type="EMBL" id="KAJ5283286.1"/>
    </source>
</evidence>
<feature type="region of interest" description="Disordered" evidence="1">
    <location>
        <begin position="102"/>
        <end position="121"/>
    </location>
</feature>
<reference evidence="2 3" key="1">
    <citation type="journal article" date="2023" name="IMA Fungus">
        <title>Comparative genomic study of the Penicillium genus elucidates a diverse pangenome and 15 lateral gene transfer events.</title>
        <authorList>
            <person name="Petersen C."/>
            <person name="Sorensen T."/>
            <person name="Nielsen M.R."/>
            <person name="Sondergaard T.E."/>
            <person name="Sorensen J.L."/>
            <person name="Fitzpatrick D.A."/>
            <person name="Frisvad J.C."/>
            <person name="Nielsen K.L."/>
        </authorList>
    </citation>
    <scope>NUCLEOTIDE SEQUENCE [LARGE SCALE GENOMIC DNA]</scope>
    <source>
        <strain evidence="2 3">IBT 3361</strain>
    </source>
</reference>
<dbReference type="EMBL" id="JAPVEB010000001">
    <property type="protein sequence ID" value="KAJ5283286.1"/>
    <property type="molecule type" value="Genomic_DNA"/>
</dbReference>
<keyword evidence="3" id="KW-1185">Reference proteome</keyword>
<feature type="compositionally biased region" description="Polar residues" evidence="1">
    <location>
        <begin position="41"/>
        <end position="50"/>
    </location>
</feature>
<accession>A0ABQ8WWJ6</accession>
<evidence type="ECO:0000256" key="1">
    <source>
        <dbReference type="SAM" id="MobiDB-lite"/>
    </source>
</evidence>
<name>A0ABQ8WWJ6_PENCH</name>
<dbReference type="Proteomes" id="UP001220256">
    <property type="component" value="Unassembled WGS sequence"/>
</dbReference>
<evidence type="ECO:0000313" key="3">
    <source>
        <dbReference type="Proteomes" id="UP001220256"/>
    </source>
</evidence>
<protein>
    <submittedName>
        <fullName evidence="2">Uncharacterized protein</fullName>
    </submittedName>
</protein>
<proteinExistence type="predicted"/>
<gene>
    <name evidence="2" type="ORF">N7505_001266</name>
</gene>
<organism evidence="2 3">
    <name type="scientific">Penicillium chrysogenum</name>
    <name type="common">Penicillium notatum</name>
    <dbReference type="NCBI Taxonomy" id="5076"/>
    <lineage>
        <taxon>Eukaryota</taxon>
        <taxon>Fungi</taxon>
        <taxon>Dikarya</taxon>
        <taxon>Ascomycota</taxon>
        <taxon>Pezizomycotina</taxon>
        <taxon>Eurotiomycetes</taxon>
        <taxon>Eurotiomycetidae</taxon>
        <taxon>Eurotiales</taxon>
        <taxon>Aspergillaceae</taxon>
        <taxon>Penicillium</taxon>
        <taxon>Penicillium chrysogenum species complex</taxon>
    </lineage>
</organism>